<dbReference type="InterPro" id="IPR052922">
    <property type="entry name" value="Cytidylate_Kinase-2"/>
</dbReference>
<dbReference type="PANTHER" id="PTHR37816:SF1">
    <property type="entry name" value="TOXIN"/>
    <property type="match status" value="1"/>
</dbReference>
<dbReference type="Gene3D" id="3.40.50.300">
    <property type="entry name" value="P-loop containing nucleotide triphosphate hydrolases"/>
    <property type="match status" value="1"/>
</dbReference>
<evidence type="ECO:0008006" key="2">
    <source>
        <dbReference type="Google" id="ProtNLM"/>
    </source>
</evidence>
<evidence type="ECO:0000313" key="1">
    <source>
        <dbReference type="EMBL" id="ACL47213.1"/>
    </source>
</evidence>
<dbReference type="eggNOG" id="COG0563">
    <property type="taxonomic scope" value="Bacteria"/>
</dbReference>
<dbReference type="EMBL" id="CP001344">
    <property type="protein sequence ID" value="ACL47213.1"/>
    <property type="molecule type" value="Genomic_DNA"/>
</dbReference>
<proteinExistence type="predicted"/>
<dbReference type="KEGG" id="cyn:Cyan7425_4913"/>
<dbReference type="HOGENOM" id="CLU_092618_2_0_3"/>
<gene>
    <name evidence="1" type="ordered locus">Cyan7425_4913</name>
</gene>
<dbReference type="STRING" id="395961.Cyan7425_4913"/>
<dbReference type="InterPro" id="IPR027417">
    <property type="entry name" value="P-loop_NTPase"/>
</dbReference>
<dbReference type="SUPFAM" id="SSF52540">
    <property type="entry name" value="P-loop containing nucleoside triphosphate hydrolases"/>
    <property type="match status" value="1"/>
</dbReference>
<organism evidence="1">
    <name type="scientific">Cyanothece sp. (strain PCC 7425 / ATCC 29141)</name>
    <dbReference type="NCBI Taxonomy" id="395961"/>
    <lineage>
        <taxon>Bacteria</taxon>
        <taxon>Bacillati</taxon>
        <taxon>Cyanobacteriota</taxon>
        <taxon>Cyanophyceae</taxon>
        <taxon>Gomontiellales</taxon>
        <taxon>Cyanothecaceae</taxon>
        <taxon>Cyanothece</taxon>
    </lineage>
</organism>
<protein>
    <recommendedName>
        <fullName evidence="2">Shikimate kinase</fullName>
    </recommendedName>
</protein>
<dbReference type="PANTHER" id="PTHR37816">
    <property type="entry name" value="YALI0E33011P"/>
    <property type="match status" value="1"/>
</dbReference>
<sequence length="173" mass="19500">MNNPMRIILMGNAGAGKTTMAQSILINHPISRLSLDEIAYGETAERRPFEESEADLLDFINLHSAWIMEGVYGDLIQVALPFCTELIFLNPGLETCVAHCLARPWEPTKFKTAAEQDQMLGVLIEWVKAYYTRTDQTGYAFHRQLFDTFTGPKQELTGEFKPTSLKLTSLKPT</sequence>
<reference evidence="1" key="1">
    <citation type="submission" date="2009-01" db="EMBL/GenBank/DDBJ databases">
        <title>Complete sequence of chromosome Cyanothece sp. PCC 7425.</title>
        <authorList>
            <consortium name="US DOE Joint Genome Institute"/>
            <person name="Lucas S."/>
            <person name="Copeland A."/>
            <person name="Lapidus A."/>
            <person name="Glavina del Rio T."/>
            <person name="Dalin E."/>
            <person name="Tice H."/>
            <person name="Bruce D."/>
            <person name="Goodwin L."/>
            <person name="Pitluck S."/>
            <person name="Sims D."/>
            <person name="Meineke L."/>
            <person name="Brettin T."/>
            <person name="Detter J.C."/>
            <person name="Han C."/>
            <person name="Larimer F."/>
            <person name="Land M."/>
            <person name="Hauser L."/>
            <person name="Kyrpides N."/>
            <person name="Ovchinnikova G."/>
            <person name="Liberton M."/>
            <person name="Stoeckel J."/>
            <person name="Banerjee A."/>
            <person name="Singh A."/>
            <person name="Page L."/>
            <person name="Sato H."/>
            <person name="Zhao L."/>
            <person name="Sherman L."/>
            <person name="Pakrasi H."/>
            <person name="Richardson P."/>
        </authorList>
    </citation>
    <scope>NUCLEOTIDE SEQUENCE</scope>
    <source>
        <strain evidence="1">PCC 7425</strain>
    </source>
</reference>
<name>B8HN86_CYAP4</name>
<dbReference type="AlphaFoldDB" id="B8HN86"/>
<accession>B8HN86</accession>